<dbReference type="EMBL" id="CAXAMN010021584">
    <property type="protein sequence ID" value="CAK9061048.1"/>
    <property type="molecule type" value="Genomic_DNA"/>
</dbReference>
<evidence type="ECO:0000313" key="3">
    <source>
        <dbReference type="Proteomes" id="UP001642484"/>
    </source>
</evidence>
<evidence type="ECO:0000313" key="2">
    <source>
        <dbReference type="EMBL" id="CAK9061048.1"/>
    </source>
</evidence>
<evidence type="ECO:0000256" key="1">
    <source>
        <dbReference type="SAM" id="Coils"/>
    </source>
</evidence>
<feature type="coiled-coil region" evidence="1">
    <location>
        <begin position="22"/>
        <end position="52"/>
    </location>
</feature>
<comment type="caution">
    <text evidence="2">The sequence shown here is derived from an EMBL/GenBank/DDBJ whole genome shotgun (WGS) entry which is preliminary data.</text>
</comment>
<keyword evidence="1" id="KW-0175">Coiled coil</keyword>
<organism evidence="2 3">
    <name type="scientific">Durusdinium trenchii</name>
    <dbReference type="NCBI Taxonomy" id="1381693"/>
    <lineage>
        <taxon>Eukaryota</taxon>
        <taxon>Sar</taxon>
        <taxon>Alveolata</taxon>
        <taxon>Dinophyceae</taxon>
        <taxon>Suessiales</taxon>
        <taxon>Symbiodiniaceae</taxon>
        <taxon>Durusdinium</taxon>
    </lineage>
</organism>
<dbReference type="Proteomes" id="UP001642484">
    <property type="component" value="Unassembled WGS sequence"/>
</dbReference>
<gene>
    <name evidence="2" type="ORF">CCMP2556_LOCUS30026</name>
</gene>
<name>A0ABP0NB90_9DINO</name>
<sequence>MAEASRDLAQGTIEVMVSESVCAKERMEAREVEEAYQKFEESEEHIKVLQIDLSDAVIYLQLDNDCAALIKRNP</sequence>
<accession>A0ABP0NB90</accession>
<protein>
    <submittedName>
        <fullName evidence="2">Uncharacterized protein</fullName>
    </submittedName>
</protein>
<reference evidence="2 3" key="1">
    <citation type="submission" date="2024-02" db="EMBL/GenBank/DDBJ databases">
        <authorList>
            <person name="Chen Y."/>
            <person name="Shah S."/>
            <person name="Dougan E. K."/>
            <person name="Thang M."/>
            <person name="Chan C."/>
        </authorList>
    </citation>
    <scope>NUCLEOTIDE SEQUENCE [LARGE SCALE GENOMIC DNA]</scope>
</reference>
<keyword evidence="3" id="KW-1185">Reference proteome</keyword>
<proteinExistence type="predicted"/>